<keyword evidence="1" id="KW-0238">DNA-binding</keyword>
<dbReference type="Pfam" id="PF07282">
    <property type="entry name" value="Cas12f1-like_TNB"/>
    <property type="match status" value="1"/>
</dbReference>
<dbReference type="NCBIfam" id="TIGR01766">
    <property type="entry name" value="IS200/IS605 family accessory protein TnpB-like domain"/>
    <property type="match status" value="1"/>
</dbReference>
<organism evidence="3 4">
    <name type="scientific">Virgibacillus profundi</name>
    <dbReference type="NCBI Taxonomy" id="2024555"/>
    <lineage>
        <taxon>Bacteria</taxon>
        <taxon>Bacillati</taxon>
        <taxon>Bacillota</taxon>
        <taxon>Bacilli</taxon>
        <taxon>Bacillales</taxon>
        <taxon>Bacillaceae</taxon>
        <taxon>Virgibacillus</taxon>
    </lineage>
</organism>
<dbReference type="AlphaFoldDB" id="A0A2A2IFX5"/>
<dbReference type="OrthoDB" id="4278026at2"/>
<evidence type="ECO:0000313" key="4">
    <source>
        <dbReference type="Proteomes" id="UP000218887"/>
    </source>
</evidence>
<dbReference type="InterPro" id="IPR010095">
    <property type="entry name" value="Cas12f1-like_TNB"/>
</dbReference>
<gene>
    <name evidence="3" type="ORF">CIL05_06090</name>
</gene>
<evidence type="ECO:0000313" key="3">
    <source>
        <dbReference type="EMBL" id="PAV30669.1"/>
    </source>
</evidence>
<evidence type="ECO:0000259" key="2">
    <source>
        <dbReference type="Pfam" id="PF07282"/>
    </source>
</evidence>
<comment type="caution">
    <text evidence="3">The sequence shown here is derived from an EMBL/GenBank/DDBJ whole genome shotgun (WGS) entry which is preliminary data.</text>
</comment>
<sequence>MGKLYGELVEPKLSNRSSLRNKMREYQKRLKHSNNSFEKEQLRTKIFNIAKSLNGTKKKDKCLRRYAHEADLRVNMSVSSFVDEATRTNATCVYEDLDMMEFDRGKKSNKRDSMWVRGQLIKKVKSKLDWLGIPHISVDPAYTSKACSKCSNVDDKNRDGKSFVCTVCKHKDDADHNAAVNIELRAFDDEIKAIVDQYTYNPKKRHEALKKLLLKRHRSYMNTPAA</sequence>
<reference evidence="3 4" key="1">
    <citation type="submission" date="2017-08" db="EMBL/GenBank/DDBJ databases">
        <title>Virgibacillus indicus sp. nov. and Virgibacillus profoundi sp. nov, two moderately halophilic bacteria isolated from marine sediment by using the Microfluidic Streak Plate.</title>
        <authorList>
            <person name="Xu B."/>
            <person name="Hu B."/>
            <person name="Wang J."/>
            <person name="Zhu Y."/>
            <person name="Huang L."/>
            <person name="Du W."/>
            <person name="Huang Y."/>
        </authorList>
    </citation>
    <scope>NUCLEOTIDE SEQUENCE [LARGE SCALE GENOMIC DNA]</scope>
    <source>
        <strain evidence="3 4">IO3-P3-H5</strain>
    </source>
</reference>
<feature type="domain" description="Cas12f1-like TNB" evidence="2">
    <location>
        <begin position="118"/>
        <end position="182"/>
    </location>
</feature>
<accession>A0A2A2IFX5</accession>
<keyword evidence="4" id="KW-1185">Reference proteome</keyword>
<protein>
    <recommendedName>
        <fullName evidence="2">Cas12f1-like TNB domain-containing protein</fullName>
    </recommendedName>
</protein>
<dbReference type="GO" id="GO:0003677">
    <property type="term" value="F:DNA binding"/>
    <property type="evidence" value="ECO:0007669"/>
    <property type="project" value="UniProtKB-KW"/>
</dbReference>
<evidence type="ECO:0000256" key="1">
    <source>
        <dbReference type="ARBA" id="ARBA00023125"/>
    </source>
</evidence>
<name>A0A2A2IFX5_9BACI</name>
<dbReference type="RefSeq" id="WP_095654635.1">
    <property type="nucleotide sequence ID" value="NZ_NPOA01000003.1"/>
</dbReference>
<dbReference type="EMBL" id="NPOA01000003">
    <property type="protein sequence ID" value="PAV30669.1"/>
    <property type="molecule type" value="Genomic_DNA"/>
</dbReference>
<proteinExistence type="predicted"/>
<dbReference type="Proteomes" id="UP000218887">
    <property type="component" value="Unassembled WGS sequence"/>
</dbReference>